<dbReference type="EMBL" id="CM042035">
    <property type="protein sequence ID" value="KAI3756626.1"/>
    <property type="molecule type" value="Genomic_DNA"/>
</dbReference>
<evidence type="ECO:0000313" key="2">
    <source>
        <dbReference type="Proteomes" id="UP001056120"/>
    </source>
</evidence>
<comment type="caution">
    <text evidence="1">The sequence shown here is derived from an EMBL/GenBank/DDBJ whole genome shotgun (WGS) entry which is preliminary data.</text>
</comment>
<sequence>MIIGALLQLAFIWNLEESHGSAFPSFRRTLGGQNFGGNQLTAGRYVTFCSSQQKSFSGVNSILNHLIFQNFAVSLSTVSNLLVRSSRFWANVTSPAKL</sequence>
<evidence type="ECO:0000313" key="1">
    <source>
        <dbReference type="EMBL" id="KAI3756626.1"/>
    </source>
</evidence>
<keyword evidence="2" id="KW-1185">Reference proteome</keyword>
<accession>A0ACB9EDV1</accession>
<proteinExistence type="predicted"/>
<protein>
    <submittedName>
        <fullName evidence="1">Uncharacterized protein</fullName>
    </submittedName>
</protein>
<reference evidence="1 2" key="2">
    <citation type="journal article" date="2022" name="Mol. Ecol. Resour.">
        <title>The genomes of chicory, endive, great burdock and yacon provide insights into Asteraceae paleo-polyploidization history and plant inulin production.</title>
        <authorList>
            <person name="Fan W."/>
            <person name="Wang S."/>
            <person name="Wang H."/>
            <person name="Wang A."/>
            <person name="Jiang F."/>
            <person name="Liu H."/>
            <person name="Zhao H."/>
            <person name="Xu D."/>
            <person name="Zhang Y."/>
        </authorList>
    </citation>
    <scope>NUCLEOTIDE SEQUENCE [LARGE SCALE GENOMIC DNA]</scope>
    <source>
        <strain evidence="2">cv. Yunnan</strain>
        <tissue evidence="1">Leaves</tissue>
    </source>
</reference>
<reference evidence="2" key="1">
    <citation type="journal article" date="2022" name="Mol. Ecol. Resour.">
        <title>The genomes of chicory, endive, great burdock and yacon provide insights into Asteraceae palaeo-polyploidization history and plant inulin production.</title>
        <authorList>
            <person name="Fan W."/>
            <person name="Wang S."/>
            <person name="Wang H."/>
            <person name="Wang A."/>
            <person name="Jiang F."/>
            <person name="Liu H."/>
            <person name="Zhao H."/>
            <person name="Xu D."/>
            <person name="Zhang Y."/>
        </authorList>
    </citation>
    <scope>NUCLEOTIDE SEQUENCE [LARGE SCALE GENOMIC DNA]</scope>
    <source>
        <strain evidence="2">cv. Yunnan</strain>
    </source>
</reference>
<organism evidence="1 2">
    <name type="scientific">Smallanthus sonchifolius</name>
    <dbReference type="NCBI Taxonomy" id="185202"/>
    <lineage>
        <taxon>Eukaryota</taxon>
        <taxon>Viridiplantae</taxon>
        <taxon>Streptophyta</taxon>
        <taxon>Embryophyta</taxon>
        <taxon>Tracheophyta</taxon>
        <taxon>Spermatophyta</taxon>
        <taxon>Magnoliopsida</taxon>
        <taxon>eudicotyledons</taxon>
        <taxon>Gunneridae</taxon>
        <taxon>Pentapetalae</taxon>
        <taxon>asterids</taxon>
        <taxon>campanulids</taxon>
        <taxon>Asterales</taxon>
        <taxon>Asteraceae</taxon>
        <taxon>Asteroideae</taxon>
        <taxon>Heliantheae alliance</taxon>
        <taxon>Millerieae</taxon>
        <taxon>Smallanthus</taxon>
    </lineage>
</organism>
<name>A0ACB9EDV1_9ASTR</name>
<dbReference type="Proteomes" id="UP001056120">
    <property type="component" value="Linkage Group LG18"/>
</dbReference>
<gene>
    <name evidence="1" type="ORF">L1987_56448</name>
</gene>